<dbReference type="CDD" id="cd00775">
    <property type="entry name" value="LysRS_core"/>
    <property type="match status" value="1"/>
</dbReference>
<reference evidence="16 17" key="1">
    <citation type="submission" date="2023-07" db="EMBL/GenBank/DDBJ databases">
        <title>Sorghum-associated microbial communities from plants grown in Nebraska, USA.</title>
        <authorList>
            <person name="Schachtman D."/>
        </authorList>
    </citation>
    <scope>NUCLEOTIDE SEQUENCE [LARGE SCALE GENOMIC DNA]</scope>
    <source>
        <strain evidence="16 17">BE211</strain>
    </source>
</reference>
<feature type="binding site" evidence="13">
    <location>
        <position position="413"/>
    </location>
    <ligand>
        <name>Mg(2+)</name>
        <dbReference type="ChEBI" id="CHEBI:18420"/>
        <label>2</label>
    </ligand>
</feature>
<dbReference type="PRINTS" id="PR00982">
    <property type="entry name" value="TRNASYNTHLYS"/>
</dbReference>
<evidence type="ECO:0000256" key="9">
    <source>
        <dbReference type="ARBA" id="ARBA00022842"/>
    </source>
</evidence>
<dbReference type="InterPro" id="IPR045864">
    <property type="entry name" value="aa-tRNA-synth_II/BPL/LPL"/>
</dbReference>
<comment type="subcellular location">
    <subcellularLocation>
        <location evidence="1 13">Cytoplasm</location>
    </subcellularLocation>
</comment>
<name>A0ABU1U5Y7_9BACL</name>
<dbReference type="InterPro" id="IPR004364">
    <property type="entry name" value="Aa-tRNA-synt_II"/>
</dbReference>
<dbReference type="EMBL" id="JAVDWA010000012">
    <property type="protein sequence ID" value="MDR7074885.1"/>
    <property type="molecule type" value="Genomic_DNA"/>
</dbReference>
<dbReference type="InterPro" id="IPR006195">
    <property type="entry name" value="aa-tRNA-synth_II"/>
</dbReference>
<evidence type="ECO:0000256" key="10">
    <source>
        <dbReference type="ARBA" id="ARBA00022917"/>
    </source>
</evidence>
<dbReference type="PIRSF" id="PIRSF039101">
    <property type="entry name" value="LysRS2"/>
    <property type="match status" value="1"/>
</dbReference>
<feature type="binding site" evidence="13">
    <location>
        <position position="406"/>
    </location>
    <ligand>
        <name>Mg(2+)</name>
        <dbReference type="ChEBI" id="CHEBI:18420"/>
        <label>1</label>
    </ligand>
</feature>
<comment type="cofactor">
    <cofactor evidence="13 14">
        <name>Mg(2+)</name>
        <dbReference type="ChEBI" id="CHEBI:18420"/>
    </cofactor>
    <text evidence="13 14">Binds 3 Mg(2+) ions per subunit.</text>
</comment>
<keyword evidence="17" id="KW-1185">Reference proteome</keyword>
<evidence type="ECO:0000256" key="11">
    <source>
        <dbReference type="ARBA" id="ARBA00023146"/>
    </source>
</evidence>
<dbReference type="Pfam" id="PF00152">
    <property type="entry name" value="tRNA-synt_2"/>
    <property type="match status" value="1"/>
</dbReference>
<evidence type="ECO:0000256" key="13">
    <source>
        <dbReference type="HAMAP-Rule" id="MF_00252"/>
    </source>
</evidence>
<evidence type="ECO:0000313" key="17">
    <source>
        <dbReference type="Proteomes" id="UP001258181"/>
    </source>
</evidence>
<protein>
    <recommendedName>
        <fullName evidence="13">Lysine--tRNA ligase</fullName>
        <ecNumber evidence="13">6.1.1.6</ecNumber>
    </recommendedName>
    <alternativeName>
        <fullName evidence="13">Lysyl-tRNA synthetase</fullName>
        <shortName evidence="13">LysRS</shortName>
    </alternativeName>
</protein>
<feature type="binding site" evidence="13">
    <location>
        <position position="413"/>
    </location>
    <ligand>
        <name>Mg(2+)</name>
        <dbReference type="ChEBI" id="CHEBI:18420"/>
        <label>1</label>
    </ligand>
</feature>
<evidence type="ECO:0000256" key="4">
    <source>
        <dbReference type="ARBA" id="ARBA00022490"/>
    </source>
</evidence>
<dbReference type="PANTHER" id="PTHR42918:SF15">
    <property type="entry name" value="LYSINE--TRNA LIGASE, CHLOROPLASTIC_MITOCHONDRIAL"/>
    <property type="match status" value="1"/>
</dbReference>
<keyword evidence="5 13" id="KW-0436">Ligase</keyword>
<dbReference type="Gene3D" id="2.40.50.140">
    <property type="entry name" value="Nucleic acid-binding proteins"/>
    <property type="match status" value="1"/>
</dbReference>
<keyword evidence="4 13" id="KW-0963">Cytoplasm</keyword>
<dbReference type="HAMAP" id="MF_00252">
    <property type="entry name" value="Lys_tRNA_synth_class2"/>
    <property type="match status" value="1"/>
</dbReference>
<dbReference type="Gene3D" id="3.30.930.10">
    <property type="entry name" value="Bira Bifunctional Protein, Domain 2"/>
    <property type="match status" value="1"/>
</dbReference>
<evidence type="ECO:0000256" key="12">
    <source>
        <dbReference type="ARBA" id="ARBA00048573"/>
    </source>
</evidence>
<dbReference type="GO" id="GO:0004824">
    <property type="term" value="F:lysine-tRNA ligase activity"/>
    <property type="evidence" value="ECO:0007669"/>
    <property type="project" value="UniProtKB-EC"/>
</dbReference>
<dbReference type="InterPro" id="IPR002313">
    <property type="entry name" value="Lys-tRNA-ligase_II"/>
</dbReference>
<dbReference type="SUPFAM" id="SSF50249">
    <property type="entry name" value="Nucleic acid-binding proteins"/>
    <property type="match status" value="1"/>
</dbReference>
<evidence type="ECO:0000259" key="15">
    <source>
        <dbReference type="PROSITE" id="PS50862"/>
    </source>
</evidence>
<dbReference type="RefSeq" id="WP_310262579.1">
    <property type="nucleotide sequence ID" value="NZ_JAVDWA010000012.1"/>
</dbReference>
<dbReference type="EC" id="6.1.1.6" evidence="13"/>
<keyword evidence="6 13" id="KW-0479">Metal-binding</keyword>
<evidence type="ECO:0000256" key="6">
    <source>
        <dbReference type="ARBA" id="ARBA00022723"/>
    </source>
</evidence>
<evidence type="ECO:0000256" key="1">
    <source>
        <dbReference type="ARBA" id="ARBA00004496"/>
    </source>
</evidence>
<keyword evidence="11 13" id="KW-0030">Aminoacyl-tRNA synthetase</keyword>
<accession>A0ABU1U5Y7</accession>
<dbReference type="InterPro" id="IPR044136">
    <property type="entry name" value="Lys-tRNA-ligase_II_N"/>
</dbReference>
<comment type="catalytic activity">
    <reaction evidence="12 13 14">
        <text>tRNA(Lys) + L-lysine + ATP = L-lysyl-tRNA(Lys) + AMP + diphosphate</text>
        <dbReference type="Rhea" id="RHEA:20792"/>
        <dbReference type="Rhea" id="RHEA-COMP:9696"/>
        <dbReference type="Rhea" id="RHEA-COMP:9697"/>
        <dbReference type="ChEBI" id="CHEBI:30616"/>
        <dbReference type="ChEBI" id="CHEBI:32551"/>
        <dbReference type="ChEBI" id="CHEBI:33019"/>
        <dbReference type="ChEBI" id="CHEBI:78442"/>
        <dbReference type="ChEBI" id="CHEBI:78529"/>
        <dbReference type="ChEBI" id="CHEBI:456215"/>
        <dbReference type="EC" id="6.1.1.6"/>
    </reaction>
</comment>
<dbReference type="SUPFAM" id="SSF55681">
    <property type="entry name" value="Class II aaRS and biotin synthetases"/>
    <property type="match status" value="1"/>
</dbReference>
<dbReference type="PROSITE" id="PS50862">
    <property type="entry name" value="AA_TRNA_LIGASE_II"/>
    <property type="match status" value="1"/>
</dbReference>
<comment type="subunit">
    <text evidence="3 13">Homodimer.</text>
</comment>
<sequence length="497" mass="57216">MSQEVELNDLLRVRREKLAALTEKGMDPFGTKFNRTHTASELISEYGEKEKEEVDSLELEVTMAGRIMTKRGKGKAGFAHIQDLTGKIQIYVRTDAVGEEQYELFDSIDIGDWVGVTGTVFKTKVGELSIKAKDFQLLTKSLRPLPDKFHGLKDVEQRYRQRYVDLIMNPEVRDTFISRSKIIRSMRRYLDDHGYLEVETPTMHSIPGGASARPFITHHNTLDMELYMRIAIELHLKRLIVGGLEKVYEIGRVFRNEGVSTRHNPEFTMIELYEAYADYLDIMELTENLVAHIAQDVLGTTTVKYGDYEVDLKPKWKRVHMVDAIKEAAGVDFWPEMTDEEARELAKKHNVPVKDTMSYGHVVNEFFEHFVEEKLIQPTFVYGHPVAISPLAKKNPEDPRFTDRFELFIVGREHANAFSELNDPIDQRERFEEQLKERAEGNDEAHMMDEDFVEALEYGMPPTGGLGIGIDRLVMLLTNSPSIRDVLLFPQMRHSDK</sequence>
<evidence type="ECO:0000256" key="7">
    <source>
        <dbReference type="ARBA" id="ARBA00022741"/>
    </source>
</evidence>
<dbReference type="Pfam" id="PF01336">
    <property type="entry name" value="tRNA_anti-codon"/>
    <property type="match status" value="1"/>
</dbReference>
<dbReference type="NCBIfam" id="NF001756">
    <property type="entry name" value="PRK00484.1"/>
    <property type="match status" value="1"/>
</dbReference>
<dbReference type="PANTHER" id="PTHR42918">
    <property type="entry name" value="LYSYL-TRNA SYNTHETASE"/>
    <property type="match status" value="1"/>
</dbReference>
<proteinExistence type="inferred from homology"/>
<keyword evidence="8 13" id="KW-0067">ATP-binding</keyword>
<dbReference type="NCBIfam" id="TIGR00499">
    <property type="entry name" value="lysS_bact"/>
    <property type="match status" value="1"/>
</dbReference>
<dbReference type="InterPro" id="IPR004365">
    <property type="entry name" value="NA-bd_OB_tRNA"/>
</dbReference>
<keyword evidence="9 13" id="KW-0460">Magnesium</keyword>
<organism evidence="16 17">
    <name type="scientific">Fictibacillus barbaricus</name>
    <dbReference type="NCBI Taxonomy" id="182136"/>
    <lineage>
        <taxon>Bacteria</taxon>
        <taxon>Bacillati</taxon>
        <taxon>Bacillota</taxon>
        <taxon>Bacilli</taxon>
        <taxon>Bacillales</taxon>
        <taxon>Fictibacillaceae</taxon>
        <taxon>Fictibacillus</taxon>
    </lineage>
</organism>
<dbReference type="Proteomes" id="UP001258181">
    <property type="component" value="Unassembled WGS sequence"/>
</dbReference>
<dbReference type="InterPro" id="IPR034762">
    <property type="entry name" value="Lys-tRNA-ligase_II_bac/euk"/>
</dbReference>
<evidence type="ECO:0000256" key="14">
    <source>
        <dbReference type="RuleBase" id="RU000336"/>
    </source>
</evidence>
<dbReference type="InterPro" id="IPR018149">
    <property type="entry name" value="Lys-tRNA-synth_II_C"/>
</dbReference>
<evidence type="ECO:0000256" key="3">
    <source>
        <dbReference type="ARBA" id="ARBA00011738"/>
    </source>
</evidence>
<comment type="caution">
    <text evidence="16">The sequence shown here is derived from an EMBL/GenBank/DDBJ whole genome shotgun (WGS) entry which is preliminary data.</text>
</comment>
<dbReference type="InterPro" id="IPR012340">
    <property type="entry name" value="NA-bd_OB-fold"/>
</dbReference>
<dbReference type="CDD" id="cd04322">
    <property type="entry name" value="LysRS_N"/>
    <property type="match status" value="1"/>
</dbReference>
<gene>
    <name evidence="13" type="primary">lysS</name>
    <name evidence="16" type="ORF">J2X07_003898</name>
</gene>
<keyword evidence="7 13" id="KW-0547">Nucleotide-binding</keyword>
<keyword evidence="10 13" id="KW-0648">Protein biosynthesis</keyword>
<evidence type="ECO:0000256" key="2">
    <source>
        <dbReference type="ARBA" id="ARBA00008226"/>
    </source>
</evidence>
<evidence type="ECO:0000256" key="8">
    <source>
        <dbReference type="ARBA" id="ARBA00022840"/>
    </source>
</evidence>
<evidence type="ECO:0000313" key="16">
    <source>
        <dbReference type="EMBL" id="MDR7074885.1"/>
    </source>
</evidence>
<feature type="domain" description="Aminoacyl-transfer RNA synthetases class-II family profile" evidence="15">
    <location>
        <begin position="179"/>
        <end position="490"/>
    </location>
</feature>
<comment type="similarity">
    <text evidence="2 13">Belongs to the class-II aminoacyl-tRNA synthetase family.</text>
</comment>
<evidence type="ECO:0000256" key="5">
    <source>
        <dbReference type="ARBA" id="ARBA00022598"/>
    </source>
</evidence>